<dbReference type="Gene3D" id="3.40.1350.10">
    <property type="match status" value="1"/>
</dbReference>
<dbReference type="Pfam" id="PF17761">
    <property type="entry name" value="DUF1016_N"/>
    <property type="match status" value="1"/>
</dbReference>
<evidence type="ECO:0000313" key="3">
    <source>
        <dbReference type="EMBL" id="MDT9002331.1"/>
    </source>
</evidence>
<dbReference type="InterPro" id="IPR009362">
    <property type="entry name" value="YhcG_C"/>
</dbReference>
<sequence>MSQPELNQLAGGGLSADLHAELRALIASSRQRLAGAVNAELTRLYWTVGQRIHMELLQGERAAYGARLIAELGAQLSSEFGRGFEAKNLQRMRQFAQAFPETEIVATLSRQLSWSHILGLLPLKSAAARQFYATQCADQAWSVRELRRQIERKAFERSEIASAQLGMAPLTTAHTAAEAAEGAVALAPPAQVFKDPYFLDFLGLRQGHDEADLEAAILRQLEAFILELGRGFAFVERQKRMVIDGDDFYLDLLFFHRRLRRLVAIELKLGRFKAAHKGQMELYLKWLDKHERQPGEEAPIGLILCAESSREQVELLQMHKDGITVAEYWTELPPKAELEQRLHQALLEARETMARRGVMLEGDGDE</sequence>
<dbReference type="PANTHER" id="PTHR30547">
    <property type="entry name" value="UNCHARACTERIZED PROTEIN YHCG-RELATED"/>
    <property type="match status" value="1"/>
</dbReference>
<dbReference type="EMBL" id="JAVXZY010000014">
    <property type="protein sequence ID" value="MDT9002331.1"/>
    <property type="molecule type" value="Genomic_DNA"/>
</dbReference>
<dbReference type="RefSeq" id="WP_315653225.1">
    <property type="nucleotide sequence ID" value="NZ_JAVXZY010000014.1"/>
</dbReference>
<feature type="domain" description="YhcG PDDEXK nuclease" evidence="1">
    <location>
        <begin position="191"/>
        <end position="342"/>
    </location>
</feature>
<accession>A0ABU3PID4</accession>
<protein>
    <submittedName>
        <fullName evidence="3">PDDEXK nuclease domain-containing protein</fullName>
    </submittedName>
</protein>
<keyword evidence="4" id="KW-1185">Reference proteome</keyword>
<comment type="caution">
    <text evidence="3">The sequence shown here is derived from an EMBL/GenBank/DDBJ whole genome shotgun (WGS) entry which is preliminary data.</text>
</comment>
<organism evidence="3 4">
    <name type="scientific">Roseateles aquae</name>
    <dbReference type="NCBI Taxonomy" id="3077235"/>
    <lineage>
        <taxon>Bacteria</taxon>
        <taxon>Pseudomonadati</taxon>
        <taxon>Pseudomonadota</taxon>
        <taxon>Betaproteobacteria</taxon>
        <taxon>Burkholderiales</taxon>
        <taxon>Sphaerotilaceae</taxon>
        <taxon>Roseateles</taxon>
    </lineage>
</organism>
<dbReference type="Pfam" id="PF06250">
    <property type="entry name" value="YhcG_C"/>
    <property type="match status" value="1"/>
</dbReference>
<evidence type="ECO:0000313" key="4">
    <source>
        <dbReference type="Proteomes" id="UP001246372"/>
    </source>
</evidence>
<feature type="domain" description="YhcG N-terminal" evidence="2">
    <location>
        <begin position="22"/>
        <end position="157"/>
    </location>
</feature>
<dbReference type="InterPro" id="IPR053148">
    <property type="entry name" value="PD-DEXK-like_domain"/>
</dbReference>
<proteinExistence type="predicted"/>
<dbReference type="Proteomes" id="UP001246372">
    <property type="component" value="Unassembled WGS sequence"/>
</dbReference>
<reference evidence="3" key="1">
    <citation type="submission" date="2023-09" db="EMBL/GenBank/DDBJ databases">
        <title>Paucibacter sp. APW11 Genome sequencing and assembly.</title>
        <authorList>
            <person name="Kim I."/>
        </authorList>
    </citation>
    <scope>NUCLEOTIDE SEQUENCE</scope>
    <source>
        <strain evidence="3">APW11</strain>
    </source>
</reference>
<name>A0ABU3PID4_9BURK</name>
<gene>
    <name evidence="3" type="ORF">RQP53_23825</name>
</gene>
<dbReference type="PANTHER" id="PTHR30547:SF5">
    <property type="entry name" value="NUCLEASE YHCG-RELATED"/>
    <property type="match status" value="1"/>
</dbReference>
<evidence type="ECO:0000259" key="1">
    <source>
        <dbReference type="Pfam" id="PF06250"/>
    </source>
</evidence>
<dbReference type="InterPro" id="IPR041527">
    <property type="entry name" value="YhcG_N"/>
</dbReference>
<dbReference type="InterPro" id="IPR011856">
    <property type="entry name" value="tRNA_endonuc-like_dom_sf"/>
</dbReference>
<evidence type="ECO:0000259" key="2">
    <source>
        <dbReference type="Pfam" id="PF17761"/>
    </source>
</evidence>